<evidence type="ECO:0000313" key="1">
    <source>
        <dbReference type="EMBL" id="KIM36146.1"/>
    </source>
</evidence>
<name>A0A0C3BXK3_HEBCY</name>
<dbReference type="HOGENOM" id="CLU_180955_0_0_1"/>
<reference evidence="1 2" key="1">
    <citation type="submission" date="2014-04" db="EMBL/GenBank/DDBJ databases">
        <authorList>
            <consortium name="DOE Joint Genome Institute"/>
            <person name="Kuo A."/>
            <person name="Gay G."/>
            <person name="Dore J."/>
            <person name="Kohler A."/>
            <person name="Nagy L.G."/>
            <person name="Floudas D."/>
            <person name="Copeland A."/>
            <person name="Barry K.W."/>
            <person name="Cichocki N."/>
            <person name="Veneault-Fourrey C."/>
            <person name="LaButti K."/>
            <person name="Lindquist E.A."/>
            <person name="Lipzen A."/>
            <person name="Lundell T."/>
            <person name="Morin E."/>
            <person name="Murat C."/>
            <person name="Sun H."/>
            <person name="Tunlid A."/>
            <person name="Henrissat B."/>
            <person name="Grigoriev I.V."/>
            <person name="Hibbett D.S."/>
            <person name="Martin F."/>
            <person name="Nordberg H.P."/>
            <person name="Cantor M.N."/>
            <person name="Hua S.X."/>
        </authorList>
    </citation>
    <scope>NUCLEOTIDE SEQUENCE [LARGE SCALE GENOMIC DNA]</scope>
    <source>
        <strain evidence="2">h7</strain>
    </source>
</reference>
<organism evidence="1 2">
    <name type="scientific">Hebeloma cylindrosporum</name>
    <dbReference type="NCBI Taxonomy" id="76867"/>
    <lineage>
        <taxon>Eukaryota</taxon>
        <taxon>Fungi</taxon>
        <taxon>Dikarya</taxon>
        <taxon>Basidiomycota</taxon>
        <taxon>Agaricomycotina</taxon>
        <taxon>Agaricomycetes</taxon>
        <taxon>Agaricomycetidae</taxon>
        <taxon>Agaricales</taxon>
        <taxon>Agaricineae</taxon>
        <taxon>Hymenogastraceae</taxon>
        <taxon>Hebeloma</taxon>
    </lineage>
</organism>
<gene>
    <name evidence="1" type="ORF">M413DRAFT_449351</name>
</gene>
<sequence>MTINAEMQDVAKKAGTEYVKGLAKEGGKETAAYEAEHGQQQVQDAQQQVDDAKAQAQGMWAKYCGCLSGA</sequence>
<dbReference type="EMBL" id="KN831808">
    <property type="protein sequence ID" value="KIM36146.1"/>
    <property type="molecule type" value="Genomic_DNA"/>
</dbReference>
<proteinExistence type="predicted"/>
<dbReference type="AlphaFoldDB" id="A0A0C3BXK3"/>
<keyword evidence="2" id="KW-1185">Reference proteome</keyword>
<evidence type="ECO:0000313" key="2">
    <source>
        <dbReference type="Proteomes" id="UP000053424"/>
    </source>
</evidence>
<accession>A0A0C3BXK3</accession>
<dbReference type="Proteomes" id="UP000053424">
    <property type="component" value="Unassembled WGS sequence"/>
</dbReference>
<dbReference type="OrthoDB" id="3037038at2759"/>
<protein>
    <submittedName>
        <fullName evidence="1">Uncharacterized protein</fullName>
    </submittedName>
</protein>
<reference evidence="2" key="2">
    <citation type="submission" date="2015-01" db="EMBL/GenBank/DDBJ databases">
        <title>Evolutionary Origins and Diversification of the Mycorrhizal Mutualists.</title>
        <authorList>
            <consortium name="DOE Joint Genome Institute"/>
            <consortium name="Mycorrhizal Genomics Consortium"/>
            <person name="Kohler A."/>
            <person name="Kuo A."/>
            <person name="Nagy L.G."/>
            <person name="Floudas D."/>
            <person name="Copeland A."/>
            <person name="Barry K.W."/>
            <person name="Cichocki N."/>
            <person name="Veneault-Fourrey C."/>
            <person name="LaButti K."/>
            <person name="Lindquist E.A."/>
            <person name="Lipzen A."/>
            <person name="Lundell T."/>
            <person name="Morin E."/>
            <person name="Murat C."/>
            <person name="Riley R."/>
            <person name="Ohm R."/>
            <person name="Sun H."/>
            <person name="Tunlid A."/>
            <person name="Henrissat B."/>
            <person name="Grigoriev I.V."/>
            <person name="Hibbett D.S."/>
            <person name="Martin F."/>
        </authorList>
    </citation>
    <scope>NUCLEOTIDE SEQUENCE [LARGE SCALE GENOMIC DNA]</scope>
    <source>
        <strain evidence="2">h7</strain>
    </source>
</reference>